<protein>
    <submittedName>
        <fullName evidence="2">Uncharacterized protein</fullName>
    </submittedName>
</protein>
<evidence type="ECO:0000256" key="1">
    <source>
        <dbReference type="SAM" id="MobiDB-lite"/>
    </source>
</evidence>
<dbReference type="EMBL" id="JAAKFY010000019">
    <property type="protein sequence ID" value="KAF3841958.1"/>
    <property type="molecule type" value="Genomic_DNA"/>
</dbReference>
<feature type="region of interest" description="Disordered" evidence="1">
    <location>
        <begin position="136"/>
        <end position="158"/>
    </location>
</feature>
<comment type="caution">
    <text evidence="2">The sequence shown here is derived from an EMBL/GenBank/DDBJ whole genome shotgun (WGS) entry which is preliminary data.</text>
</comment>
<organism evidence="2 3">
    <name type="scientific">Dissostichus mawsoni</name>
    <name type="common">Antarctic cod</name>
    <dbReference type="NCBI Taxonomy" id="36200"/>
    <lineage>
        <taxon>Eukaryota</taxon>
        <taxon>Metazoa</taxon>
        <taxon>Chordata</taxon>
        <taxon>Craniata</taxon>
        <taxon>Vertebrata</taxon>
        <taxon>Euteleostomi</taxon>
        <taxon>Actinopterygii</taxon>
        <taxon>Neopterygii</taxon>
        <taxon>Teleostei</taxon>
        <taxon>Neoteleostei</taxon>
        <taxon>Acanthomorphata</taxon>
        <taxon>Eupercaria</taxon>
        <taxon>Perciformes</taxon>
        <taxon>Notothenioidei</taxon>
        <taxon>Nototheniidae</taxon>
        <taxon>Dissostichus</taxon>
    </lineage>
</organism>
<keyword evidence="3" id="KW-1185">Reference proteome</keyword>
<dbReference type="AlphaFoldDB" id="A0A7J5Y0R9"/>
<accession>A0A7J5Y0R9</accession>
<name>A0A7J5Y0R9_DISMA</name>
<dbReference type="Proteomes" id="UP000518266">
    <property type="component" value="Unassembled WGS sequence"/>
</dbReference>
<sequence>MVKSGNPVSVMFMAEVSMAMRPGPCPDVLQLLVGVVLGQCSWMLGEKHGEADSVLIWAERLGSVQLAAACSLITENSAKESGVQAEQQRVLQGESCGQSRLLQRVEGVLLPPPLIARVAAMKLGCTTAKDRSSFSAKRRMLQRSERSGADEVESVRWS</sequence>
<evidence type="ECO:0000313" key="2">
    <source>
        <dbReference type="EMBL" id="KAF3841958.1"/>
    </source>
</evidence>
<evidence type="ECO:0000313" key="3">
    <source>
        <dbReference type="Proteomes" id="UP000518266"/>
    </source>
</evidence>
<dbReference type="OrthoDB" id="4748970at2759"/>
<gene>
    <name evidence="2" type="ORF">F7725_023910</name>
</gene>
<reference evidence="2 3" key="1">
    <citation type="submission" date="2020-03" db="EMBL/GenBank/DDBJ databases">
        <title>Dissostichus mawsoni Genome sequencing and assembly.</title>
        <authorList>
            <person name="Park H."/>
        </authorList>
    </citation>
    <scope>NUCLEOTIDE SEQUENCE [LARGE SCALE GENOMIC DNA]</scope>
    <source>
        <strain evidence="2">DM0001</strain>
        <tissue evidence="2">Muscle</tissue>
    </source>
</reference>
<proteinExistence type="predicted"/>